<accession>A0A915IJH3</accession>
<sequence length="109" mass="12396">MNRTTGAAQYEQDNRRRAVPRGTSRPKTFLEDGEILQSGTHTPKTRNRYDNNLKWILQAVTTARQRAIQTQETSRQIISAATGPLTNKAKARFPRYGTIQQQLALLNNK</sequence>
<organism evidence="2 3">
    <name type="scientific">Romanomermis culicivorax</name>
    <name type="common">Nematode worm</name>
    <dbReference type="NCBI Taxonomy" id="13658"/>
    <lineage>
        <taxon>Eukaryota</taxon>
        <taxon>Metazoa</taxon>
        <taxon>Ecdysozoa</taxon>
        <taxon>Nematoda</taxon>
        <taxon>Enoplea</taxon>
        <taxon>Dorylaimia</taxon>
        <taxon>Mermithida</taxon>
        <taxon>Mermithoidea</taxon>
        <taxon>Mermithidae</taxon>
        <taxon>Romanomermis</taxon>
    </lineage>
</organism>
<protein>
    <submittedName>
        <fullName evidence="3">Uncharacterized protein</fullName>
    </submittedName>
</protein>
<feature type="region of interest" description="Disordered" evidence="1">
    <location>
        <begin position="1"/>
        <end position="47"/>
    </location>
</feature>
<reference evidence="3" key="1">
    <citation type="submission" date="2022-11" db="UniProtKB">
        <authorList>
            <consortium name="WormBaseParasite"/>
        </authorList>
    </citation>
    <scope>IDENTIFICATION</scope>
</reference>
<evidence type="ECO:0000256" key="1">
    <source>
        <dbReference type="SAM" id="MobiDB-lite"/>
    </source>
</evidence>
<evidence type="ECO:0000313" key="3">
    <source>
        <dbReference type="WBParaSite" id="nRc.2.0.1.t13960-RA"/>
    </source>
</evidence>
<evidence type="ECO:0000313" key="2">
    <source>
        <dbReference type="Proteomes" id="UP000887565"/>
    </source>
</evidence>
<keyword evidence="2" id="KW-1185">Reference proteome</keyword>
<dbReference type="WBParaSite" id="nRc.2.0.1.t13960-RA">
    <property type="protein sequence ID" value="nRc.2.0.1.t13960-RA"/>
    <property type="gene ID" value="nRc.2.0.1.g13960"/>
</dbReference>
<name>A0A915IJH3_ROMCU</name>
<proteinExistence type="predicted"/>
<dbReference type="Proteomes" id="UP000887565">
    <property type="component" value="Unplaced"/>
</dbReference>
<dbReference type="AlphaFoldDB" id="A0A915IJH3"/>